<accession>A0A1M5K3G7</accession>
<dbReference type="Proteomes" id="UP000183945">
    <property type="component" value="Unassembled WGS sequence"/>
</dbReference>
<name>A0A1M5K3G7_SALEC</name>
<dbReference type="RefSeq" id="WP_072880961.1">
    <property type="nucleotide sequence ID" value="NZ_FQVT01000013.1"/>
</dbReference>
<reference evidence="2" key="1">
    <citation type="submission" date="2016-11" db="EMBL/GenBank/DDBJ databases">
        <authorList>
            <person name="Varghese N."/>
            <person name="Submissions S."/>
        </authorList>
    </citation>
    <scope>NUCLEOTIDE SEQUENCE [LARGE SCALE GENOMIC DNA]</scope>
    <source>
        <strain evidence="2">DSM 24579</strain>
    </source>
</reference>
<dbReference type="AlphaFoldDB" id="A0A1M5K3G7"/>
<evidence type="ECO:0000313" key="1">
    <source>
        <dbReference type="EMBL" id="SHG47316.1"/>
    </source>
</evidence>
<sequence length="105" mass="11435">MKNSFKILLSILSFFFFGITEGLAFVEISENKNEALDEAEADPSSNFIGDTGVKRIFTQNQESNSLKSAPESFSANTMTDDFSLSSVAVKKSFPSAINSTAFSNE</sequence>
<keyword evidence="2" id="KW-1185">Reference proteome</keyword>
<gene>
    <name evidence="1" type="ORF">SAMN05444483_11332</name>
</gene>
<evidence type="ECO:0000313" key="2">
    <source>
        <dbReference type="Proteomes" id="UP000183945"/>
    </source>
</evidence>
<dbReference type="EMBL" id="FQVT01000013">
    <property type="protein sequence ID" value="SHG47316.1"/>
    <property type="molecule type" value="Genomic_DNA"/>
</dbReference>
<protein>
    <submittedName>
        <fullName evidence="1">Uncharacterized protein</fullName>
    </submittedName>
</protein>
<organism evidence="1 2">
    <name type="scientific">Salegentibacter echinorum</name>
    <dbReference type="NCBI Taxonomy" id="1073325"/>
    <lineage>
        <taxon>Bacteria</taxon>
        <taxon>Pseudomonadati</taxon>
        <taxon>Bacteroidota</taxon>
        <taxon>Flavobacteriia</taxon>
        <taxon>Flavobacteriales</taxon>
        <taxon>Flavobacteriaceae</taxon>
        <taxon>Salegentibacter</taxon>
    </lineage>
</organism>
<proteinExistence type="predicted"/>